<comment type="caution">
    <text evidence="1">The sequence shown here is derived from an EMBL/GenBank/DDBJ whole genome shotgun (WGS) entry which is preliminary data.</text>
</comment>
<evidence type="ECO:0000313" key="1">
    <source>
        <dbReference type="EMBL" id="KAJ3544099.1"/>
    </source>
</evidence>
<reference evidence="1" key="1">
    <citation type="submission" date="2022-08" db="EMBL/GenBank/DDBJ databases">
        <title>Genome Sequence of Fusarium decemcellulare.</title>
        <authorList>
            <person name="Buettner E."/>
        </authorList>
    </citation>
    <scope>NUCLEOTIDE SEQUENCE</scope>
    <source>
        <strain evidence="1">Babe19</strain>
    </source>
</reference>
<gene>
    <name evidence="1" type="ORF">NM208_g3231</name>
</gene>
<name>A0ACC1SPZ8_9HYPO</name>
<dbReference type="EMBL" id="JANRMS010000212">
    <property type="protein sequence ID" value="KAJ3544099.1"/>
    <property type="molecule type" value="Genomic_DNA"/>
</dbReference>
<accession>A0ACC1SPZ8</accession>
<keyword evidence="2" id="KW-1185">Reference proteome</keyword>
<evidence type="ECO:0000313" key="2">
    <source>
        <dbReference type="Proteomes" id="UP001148629"/>
    </source>
</evidence>
<proteinExistence type="predicted"/>
<protein>
    <submittedName>
        <fullName evidence="1">Uncharacterized protein</fullName>
    </submittedName>
</protein>
<organism evidence="1 2">
    <name type="scientific">Fusarium decemcellulare</name>
    <dbReference type="NCBI Taxonomy" id="57161"/>
    <lineage>
        <taxon>Eukaryota</taxon>
        <taxon>Fungi</taxon>
        <taxon>Dikarya</taxon>
        <taxon>Ascomycota</taxon>
        <taxon>Pezizomycotina</taxon>
        <taxon>Sordariomycetes</taxon>
        <taxon>Hypocreomycetidae</taxon>
        <taxon>Hypocreales</taxon>
        <taxon>Nectriaceae</taxon>
        <taxon>Fusarium</taxon>
        <taxon>Fusarium decemcellulare species complex</taxon>
    </lineage>
</organism>
<sequence length="1136" mass="125949">MSSLEANDDPAWPPEESGSHELILQPQPSRDPNDPLNWPDRLKYLNFGLAAFYSLMVFALIDAATPTWAPMNEQLGFSYNTLNNSYAAGCGALAVGACVLIPFALKYGRRPVYIFSSAVQLGVCIWSAQMQTVPELMLVNVISCFLGALSEVVVQMTVADVFFVNQRGTMNGLFFWSTRIGASLTPLAAGYVTVSQGWRWVWWWIAIFFGLLLVALFFGYEETKFVMPPVEGIGLADKTTVILKDQKLTDPELNKVGAQNETAPTSKTDSIDPIIPRKTYKQRLALTTSSPGSLHSFFRHCYQPFQILIAVPGVLFMSLVYGGMMVTSNVLVTTLSNYMTRAPYNFDADQIGLMSLAPFIGSTLGTLICGPLSDWSILRLAKRNKGIYEPEMRLWVMAAFAPFVPVGMVLFGVGLNSGWPWPVLAVGYALCSFGTAPAGTIALTYITDAYTEVVGDAMVGVTFLRNVCSTMFIFALPPWIANVGLQNVYITIGIVLTAILCGSGIFIAFGKRFRFRFRKAYRHFAMRQFEPRVVAMTNFRHALTANGLISLTACLVEDPATKRELPRNYLETLEKRIEVLEGLLQQQAQPQVPALRDRVDHVGGATTASSARNRDDNDGTADLVSKAGVLSLHASGAEPHYLGPSSMFSFSRVIHACVRQVVQEKPSNAFDPNLEELTASATPCRLPSYEIGVMLSNAYFENIHFQYPFLHEPTFRQWENRAAGLDPQGASPSELFFIYSVGALLKLSNRSLSQQLYTSALLYIDHVLARKSLESIQAVLCCAMYSLRSPTGPSTWNISGLALRQCIELGYHRNVKKINVTTNALRLELRKRVFWCAYQIDCASSVNLGLPLSLPIQEVDTEFPIDIDDSSIDENGIHGLPRQSPSDPATTVSHALHQFRIRCIWARIHASLYSHSSPIRQDPQSYLAKVQSLRGELEDWMALTPPEPLRNGPQLCVFASMEDYKITYSETILLLYRGQLTTWDKVQDDVFLECMDAARTLHVLFLAGLTYLHCLWTSPAVRQTVRCDRVSSIFTTCTMLLAIMAERWEGAGPYRDLFEGLAARAMAMMVERNQDDTPATLPVPSGNSANANTEDLSQWAAQISDIGMTDAFGGLLNGLIGDFGEDQEFQESIWNF</sequence>
<dbReference type="Proteomes" id="UP001148629">
    <property type="component" value="Unassembled WGS sequence"/>
</dbReference>